<dbReference type="RefSeq" id="WP_092425749.1">
    <property type="nucleotide sequence ID" value="NZ_FPCK01000003.1"/>
</dbReference>
<dbReference type="Gene3D" id="3.40.630.30">
    <property type="match status" value="1"/>
</dbReference>
<evidence type="ECO:0000256" key="3">
    <source>
        <dbReference type="ARBA" id="ARBA00038502"/>
    </source>
</evidence>
<evidence type="ECO:0000313" key="6">
    <source>
        <dbReference type="Proteomes" id="UP000199074"/>
    </source>
</evidence>
<dbReference type="STRING" id="429728.SAMN05216456_2897"/>
<feature type="domain" description="N-acetyltransferase" evidence="4">
    <location>
        <begin position="11"/>
        <end position="161"/>
    </location>
</feature>
<dbReference type="PANTHER" id="PTHR43792:SF8">
    <property type="entry name" value="[RIBOSOMAL PROTEIN US5]-ALANINE N-ACETYLTRANSFERASE"/>
    <property type="match status" value="1"/>
</dbReference>
<dbReference type="GO" id="GO:0016747">
    <property type="term" value="F:acyltransferase activity, transferring groups other than amino-acyl groups"/>
    <property type="evidence" value="ECO:0007669"/>
    <property type="project" value="InterPro"/>
</dbReference>
<accession>A0A1I7NRT2</accession>
<evidence type="ECO:0000313" key="5">
    <source>
        <dbReference type="EMBL" id="SFV37387.1"/>
    </source>
</evidence>
<evidence type="ECO:0000256" key="1">
    <source>
        <dbReference type="ARBA" id="ARBA00022679"/>
    </source>
</evidence>
<keyword evidence="1 5" id="KW-0808">Transferase</keyword>
<dbReference type="PANTHER" id="PTHR43792">
    <property type="entry name" value="GNAT FAMILY, PUTATIVE (AFU_ORTHOLOGUE AFUA_3G00765)-RELATED-RELATED"/>
    <property type="match status" value="1"/>
</dbReference>
<proteinExistence type="inferred from homology"/>
<dbReference type="SUPFAM" id="SSF55729">
    <property type="entry name" value="Acyl-CoA N-acyltransferases (Nat)"/>
    <property type="match status" value="1"/>
</dbReference>
<evidence type="ECO:0000259" key="4">
    <source>
        <dbReference type="PROSITE" id="PS51186"/>
    </source>
</evidence>
<dbReference type="InterPro" id="IPR051531">
    <property type="entry name" value="N-acetyltransferase"/>
</dbReference>
<dbReference type="InterPro" id="IPR016181">
    <property type="entry name" value="Acyl_CoA_acyltransferase"/>
</dbReference>
<sequence length="179" mass="20022">MMLPIIETDRLILRAPRPQDASAIARYLNDFEVAGNLARVPFPYTLADAEAWLRTRHTDMAVEDANFTIELKGRGYVGHVGFHPGPDGPIIGYWLGKPFWGQGIMTEAAATALDWFFEASKAPVVYSGVFHFNHASLAIQHKLGFTQTGRSWLLCLARDAEVEHIDTQLTLGVWKARRT</sequence>
<dbReference type="OrthoDB" id="9804153at2"/>
<dbReference type="AlphaFoldDB" id="A0A1I7NRT2"/>
<gene>
    <name evidence="5" type="ORF">SAMN05216456_2897</name>
</gene>
<dbReference type="InterPro" id="IPR000182">
    <property type="entry name" value="GNAT_dom"/>
</dbReference>
<dbReference type="Pfam" id="PF13302">
    <property type="entry name" value="Acetyltransf_3"/>
    <property type="match status" value="1"/>
</dbReference>
<dbReference type="PROSITE" id="PS51186">
    <property type="entry name" value="GNAT"/>
    <property type="match status" value="1"/>
</dbReference>
<protein>
    <submittedName>
        <fullName evidence="5">Protein N-acetyltransferase, RimJ/RimL family</fullName>
    </submittedName>
</protein>
<dbReference type="EMBL" id="FPCK01000003">
    <property type="protein sequence ID" value="SFV37387.1"/>
    <property type="molecule type" value="Genomic_DNA"/>
</dbReference>
<name>A0A1I7NRT2_9HYPH</name>
<evidence type="ECO:0000256" key="2">
    <source>
        <dbReference type="ARBA" id="ARBA00023315"/>
    </source>
</evidence>
<keyword evidence="6" id="KW-1185">Reference proteome</keyword>
<dbReference type="Proteomes" id="UP000199074">
    <property type="component" value="Unassembled WGS sequence"/>
</dbReference>
<reference evidence="5 6" key="1">
    <citation type="submission" date="2016-10" db="EMBL/GenBank/DDBJ databases">
        <authorList>
            <person name="de Groot N.N."/>
        </authorList>
    </citation>
    <scope>NUCLEOTIDE SEQUENCE [LARGE SCALE GENOMIC DNA]</scope>
    <source>
        <strain evidence="5 6">IPL20</strain>
    </source>
</reference>
<keyword evidence="2" id="KW-0012">Acyltransferase</keyword>
<comment type="similarity">
    <text evidence="3">Belongs to the acetyltransferase family. RimJ subfamily.</text>
</comment>
<organism evidence="5 6">
    <name type="scientific">Devosia crocina</name>
    <dbReference type="NCBI Taxonomy" id="429728"/>
    <lineage>
        <taxon>Bacteria</taxon>
        <taxon>Pseudomonadati</taxon>
        <taxon>Pseudomonadota</taxon>
        <taxon>Alphaproteobacteria</taxon>
        <taxon>Hyphomicrobiales</taxon>
        <taxon>Devosiaceae</taxon>
        <taxon>Devosia</taxon>
    </lineage>
</organism>